<evidence type="ECO:0000256" key="1">
    <source>
        <dbReference type="SAM" id="MobiDB-lite"/>
    </source>
</evidence>
<reference evidence="3 4" key="1">
    <citation type="submission" date="2018-03" db="EMBL/GenBank/DDBJ databases">
        <title>Genomic Encyclopedia of Archaeal and Bacterial Type Strains, Phase II (KMG-II): from individual species to whole genera.</title>
        <authorList>
            <person name="Goeker M."/>
        </authorList>
    </citation>
    <scope>NUCLEOTIDE SEQUENCE [LARGE SCALE GENOMIC DNA]</scope>
    <source>
        <strain evidence="3 4">DSM 45211</strain>
    </source>
</reference>
<feature type="region of interest" description="Disordered" evidence="1">
    <location>
        <begin position="210"/>
        <end position="229"/>
    </location>
</feature>
<dbReference type="AlphaFoldDB" id="A0A2P8E9F9"/>
<name>A0A2P8E9F9_9ACTN</name>
<evidence type="ECO:0000313" key="3">
    <source>
        <dbReference type="EMBL" id="PSL06084.1"/>
    </source>
</evidence>
<comment type="caution">
    <text evidence="3">The sequence shown here is derived from an EMBL/GenBank/DDBJ whole genome shotgun (WGS) entry which is preliminary data.</text>
</comment>
<dbReference type="InterPro" id="IPR002912">
    <property type="entry name" value="ACT_dom"/>
</dbReference>
<feature type="domain" description="ACT" evidence="2">
    <location>
        <begin position="1"/>
        <end position="71"/>
    </location>
</feature>
<evidence type="ECO:0000259" key="2">
    <source>
        <dbReference type="PROSITE" id="PS51671"/>
    </source>
</evidence>
<evidence type="ECO:0000313" key="4">
    <source>
        <dbReference type="Proteomes" id="UP000243528"/>
    </source>
</evidence>
<proteinExistence type="predicted"/>
<sequence>MVPDQPGSLGAVASAVGMAGGDIVGVDVVEHRADGTAVDDFLIDLPAGKLPDTLVSACLSVDDVDVEFVGHYSPGAGLHRDLEAVEAMTEDPRRALEVLVDLLPGVFRSGWALLLAADGSTLRVERAAGGAPEADGYEAPWLPLATAARLPTHEGWAPESWHDVVAVGAPVASTGQTVVFGRDGGPRILDSELARLAHLVALAQVVGRGPQSPGLGQRERQHLGGSGVA</sequence>
<protein>
    <recommendedName>
        <fullName evidence="2">ACT domain-containing protein</fullName>
    </recommendedName>
</protein>
<accession>A0A2P8E9F9</accession>
<organism evidence="3 4">
    <name type="scientific">Haloactinopolyspora alba</name>
    <dbReference type="NCBI Taxonomy" id="648780"/>
    <lineage>
        <taxon>Bacteria</taxon>
        <taxon>Bacillati</taxon>
        <taxon>Actinomycetota</taxon>
        <taxon>Actinomycetes</taxon>
        <taxon>Jiangellales</taxon>
        <taxon>Jiangellaceae</taxon>
        <taxon>Haloactinopolyspora</taxon>
    </lineage>
</organism>
<dbReference type="PROSITE" id="PS51671">
    <property type="entry name" value="ACT"/>
    <property type="match status" value="1"/>
</dbReference>
<keyword evidence="4" id="KW-1185">Reference proteome</keyword>
<gene>
    <name evidence="3" type="ORF">CLV30_103239</name>
</gene>
<dbReference type="EMBL" id="PYGE01000003">
    <property type="protein sequence ID" value="PSL06084.1"/>
    <property type="molecule type" value="Genomic_DNA"/>
</dbReference>
<dbReference type="Proteomes" id="UP000243528">
    <property type="component" value="Unassembled WGS sequence"/>
</dbReference>